<protein>
    <submittedName>
        <fullName evidence="1">Uncharacterized protein</fullName>
    </submittedName>
</protein>
<feature type="non-terminal residue" evidence="1">
    <location>
        <position position="69"/>
    </location>
</feature>
<reference evidence="1" key="1">
    <citation type="submission" date="2022-07" db="EMBL/GenBank/DDBJ databases">
        <title>Taxonomy of Aspergillus series Nigri: significant species reduction supported by multi-species coalescent approaches.</title>
        <authorList>
            <person name="Bian C."/>
            <person name="Kusuya Y."/>
            <person name="Sklenar F."/>
            <person name="D'hooge E."/>
            <person name="Yaguchi T."/>
            <person name="Takahashi H."/>
            <person name="Hubka V."/>
        </authorList>
    </citation>
    <scope>NUCLEOTIDE SEQUENCE</scope>
    <source>
        <strain evidence="1">IFM 63604</strain>
    </source>
</reference>
<accession>A0A9W6ADX2</accession>
<dbReference type="Proteomes" id="UP001144191">
    <property type="component" value="Unassembled WGS sequence"/>
</dbReference>
<dbReference type="AlphaFoldDB" id="A0A9W6ADX2"/>
<sequence>MPHTTLNQLRQYRKPNFQAVSDEGILTHENDVSDTDTMSEVDSVVTNELPEHPNNVADTSTKALTMLIC</sequence>
<evidence type="ECO:0000313" key="2">
    <source>
        <dbReference type="Proteomes" id="UP001144191"/>
    </source>
</evidence>
<proteinExistence type="predicted"/>
<name>A0A9W6ADX2_ASPNG</name>
<gene>
    <name evidence="1" type="ORF">AnigIFM63604_007629</name>
</gene>
<dbReference type="EMBL" id="BRPB01000471">
    <property type="protein sequence ID" value="GLA56298.1"/>
    <property type="molecule type" value="Genomic_DNA"/>
</dbReference>
<evidence type="ECO:0000313" key="1">
    <source>
        <dbReference type="EMBL" id="GLA56298.1"/>
    </source>
</evidence>
<comment type="caution">
    <text evidence="1">The sequence shown here is derived from an EMBL/GenBank/DDBJ whole genome shotgun (WGS) entry which is preliminary data.</text>
</comment>
<organism evidence="1 2">
    <name type="scientific">Aspergillus niger</name>
    <dbReference type="NCBI Taxonomy" id="5061"/>
    <lineage>
        <taxon>Eukaryota</taxon>
        <taxon>Fungi</taxon>
        <taxon>Dikarya</taxon>
        <taxon>Ascomycota</taxon>
        <taxon>Pezizomycotina</taxon>
        <taxon>Eurotiomycetes</taxon>
        <taxon>Eurotiomycetidae</taxon>
        <taxon>Eurotiales</taxon>
        <taxon>Aspergillaceae</taxon>
        <taxon>Aspergillus</taxon>
        <taxon>Aspergillus subgen. Circumdati</taxon>
    </lineage>
</organism>